<keyword evidence="5" id="KW-0288">FMN</keyword>
<dbReference type="InterPro" id="IPR013785">
    <property type="entry name" value="Aldolase_TIM"/>
</dbReference>
<feature type="domain" description="NADH:flavin oxidoreductase/NADH oxidase N-terminal" evidence="11">
    <location>
        <begin position="10"/>
        <end position="339"/>
    </location>
</feature>
<dbReference type="Proteomes" id="UP001364156">
    <property type="component" value="Chromosome"/>
</dbReference>
<protein>
    <submittedName>
        <fullName evidence="13">FAD-dependent oxidoreductase</fullName>
    </submittedName>
</protein>
<evidence type="ECO:0000256" key="3">
    <source>
        <dbReference type="ARBA" id="ARBA00011048"/>
    </source>
</evidence>
<dbReference type="Gene3D" id="3.20.20.70">
    <property type="entry name" value="Aldolase class I"/>
    <property type="match status" value="1"/>
</dbReference>
<dbReference type="Gene3D" id="3.40.50.720">
    <property type="entry name" value="NAD(P)-binding Rossmann-like Domain"/>
    <property type="match status" value="1"/>
</dbReference>
<dbReference type="CDD" id="cd02929">
    <property type="entry name" value="TMADH_HD_FMN"/>
    <property type="match status" value="1"/>
</dbReference>
<evidence type="ECO:0000256" key="2">
    <source>
        <dbReference type="ARBA" id="ARBA00001966"/>
    </source>
</evidence>
<comment type="cofactor">
    <cofactor evidence="2">
        <name>[4Fe-4S] cluster</name>
        <dbReference type="ChEBI" id="CHEBI:49883"/>
    </cofactor>
</comment>
<proteinExistence type="inferred from homology"/>
<evidence type="ECO:0000256" key="4">
    <source>
        <dbReference type="ARBA" id="ARBA00022630"/>
    </source>
</evidence>
<feature type="domain" description="TMADH/DMDH/HD second alpha/beta" evidence="12">
    <location>
        <begin position="506"/>
        <end position="606"/>
    </location>
</feature>
<reference evidence="13 14" key="1">
    <citation type="submission" date="2023-10" db="EMBL/GenBank/DDBJ databases">
        <title>Roseovarius strain S88 nov., isolated from a marine algae.</title>
        <authorList>
            <person name="Lee M.W."/>
            <person name="Lee J.K."/>
            <person name="Kim J.M."/>
            <person name="Choi D.G."/>
            <person name="Baek J.H."/>
            <person name="Bayburt H."/>
            <person name="Jung J.J."/>
            <person name="Han D.M."/>
            <person name="Jeon C.O."/>
        </authorList>
    </citation>
    <scope>NUCLEOTIDE SEQUENCE [LARGE SCALE GENOMIC DNA]</scope>
    <source>
        <strain evidence="13 14">S88</strain>
    </source>
</reference>
<dbReference type="Gene3D" id="3.50.50.60">
    <property type="entry name" value="FAD/NAD(P)-binding domain"/>
    <property type="match status" value="1"/>
</dbReference>
<evidence type="ECO:0000256" key="1">
    <source>
        <dbReference type="ARBA" id="ARBA00001917"/>
    </source>
</evidence>
<evidence type="ECO:0000259" key="11">
    <source>
        <dbReference type="Pfam" id="PF00724"/>
    </source>
</evidence>
<feature type="compositionally biased region" description="Polar residues" evidence="10">
    <location>
        <begin position="128"/>
        <end position="137"/>
    </location>
</feature>
<evidence type="ECO:0000256" key="7">
    <source>
        <dbReference type="ARBA" id="ARBA00023002"/>
    </source>
</evidence>
<dbReference type="SUPFAM" id="SSF51971">
    <property type="entry name" value="Nucleotide-binding domain"/>
    <property type="match status" value="1"/>
</dbReference>
<dbReference type="InterPro" id="IPR054428">
    <property type="entry name" value="TMADH/DMDH/HD_second_a-b"/>
</dbReference>
<keyword evidence="8" id="KW-0408">Iron</keyword>
<dbReference type="SUPFAM" id="SSF51395">
    <property type="entry name" value="FMN-linked oxidoreductases"/>
    <property type="match status" value="1"/>
</dbReference>
<accession>A0ABZ2HGG7</accession>
<dbReference type="RefSeq" id="WP_338549972.1">
    <property type="nucleotide sequence ID" value="NZ_CP146069.1"/>
</dbReference>
<dbReference type="EMBL" id="CP146069">
    <property type="protein sequence ID" value="WWR47135.1"/>
    <property type="molecule type" value="Genomic_DNA"/>
</dbReference>
<sequence>MTMEPNHRILFEPLKIGPKTTKNRFYQVPHCNGMGHRWPRTMAEMRGVKAEGGWGVVCTEECSIHPTSDLTPATLMRLWDDSDLPVHRLMVDKVHEHSALAGIQLVHNGQSVSNYLSRMPSIAPSPAPNETSNSTQARGMDKDDIKTLRRWFREAALRSREAGYDIVYVYAAHGIMTLLYQFLLKRFNHRTDEYGGSLENRVRLVREVLEDTKDAVGHDCAVAFRFAVDELMGEDGMHSAEAEDIVGSLAELPDLWDVNVADWGNDSLPSRFGNEGSQEDYVRFVKNLTTKPVVGVGRFTSPDTMVSQIKRGVLDLVGAARPSIADPFLPTKIEEGRSHEIRECIGCNMCTTGDYVAYPMRCTQNPTMGEEWRKGWHPERIPAATSENTVLVVGGGPAGLEAALALSNRGYPVTLAEAGEKLGGRVIRETALAPLRQWNRVADYRVNLLSTRANVSTFTQSAMTAQSVMELGHAHVAIATGSHWRTDFVGIHHRFAPEQLHSPMIVTPETIMAGKTPIGPVLIFDDDHYYLGSALAEQLAGNGVDVVLVTPAAEVAGWTHFTLEYEHIQVRLRELGVEIICNHGIAAVGDGFVDLACVFTEKTQRKDVATVVPVTSRISDDSLYHDLLAQKDAWSDHGIKSVNRIGDCYAPGTIAMAVYGGHEFARTLEAPVDPASLFRRENDFEAHKRWPEFPS</sequence>
<dbReference type="Pfam" id="PF00724">
    <property type="entry name" value="Oxidored_FMN"/>
    <property type="match status" value="1"/>
</dbReference>
<name>A0ABZ2HGG7_9RHOB</name>
<keyword evidence="14" id="KW-1185">Reference proteome</keyword>
<evidence type="ECO:0000313" key="14">
    <source>
        <dbReference type="Proteomes" id="UP001364156"/>
    </source>
</evidence>
<dbReference type="InterPro" id="IPR037348">
    <property type="entry name" value="TMADH/DMDH_FMN-bd"/>
</dbReference>
<keyword evidence="7" id="KW-0560">Oxidoreductase</keyword>
<evidence type="ECO:0000256" key="6">
    <source>
        <dbReference type="ARBA" id="ARBA00022723"/>
    </source>
</evidence>
<comment type="similarity">
    <text evidence="3">In the N-terminal section; belongs to the NADH:flavin oxidoreductase/NADH oxidase family.</text>
</comment>
<evidence type="ECO:0000313" key="13">
    <source>
        <dbReference type="EMBL" id="WWR47135.1"/>
    </source>
</evidence>
<dbReference type="PANTHER" id="PTHR42917">
    <property type="entry name" value="2,4-DIENOYL-COA REDUCTASE"/>
    <property type="match status" value="1"/>
</dbReference>
<organism evidence="13 14">
    <name type="scientific">Roseovarius phycicola</name>
    <dbReference type="NCBI Taxonomy" id="3080976"/>
    <lineage>
        <taxon>Bacteria</taxon>
        <taxon>Pseudomonadati</taxon>
        <taxon>Pseudomonadota</taxon>
        <taxon>Alphaproteobacteria</taxon>
        <taxon>Rhodobacterales</taxon>
        <taxon>Roseobacteraceae</taxon>
        <taxon>Roseovarius</taxon>
    </lineage>
</organism>
<dbReference type="InterPro" id="IPR036188">
    <property type="entry name" value="FAD/NAD-bd_sf"/>
</dbReference>
<dbReference type="SUPFAM" id="SSF51905">
    <property type="entry name" value="FAD/NAD(P)-binding domain"/>
    <property type="match status" value="1"/>
</dbReference>
<dbReference type="PANTHER" id="PTHR42917:SF2">
    <property type="entry name" value="2,4-DIENOYL-COA REDUCTASE [(2E)-ENOYL-COA-PRODUCING]"/>
    <property type="match status" value="1"/>
</dbReference>
<gene>
    <name evidence="13" type="ORF">RZ517_02825</name>
</gene>
<keyword evidence="6" id="KW-0479">Metal-binding</keyword>
<dbReference type="InterPro" id="IPR051793">
    <property type="entry name" value="NADH:flavin_oxidoreductase"/>
</dbReference>
<evidence type="ECO:0000256" key="8">
    <source>
        <dbReference type="ARBA" id="ARBA00023004"/>
    </source>
</evidence>
<keyword evidence="4" id="KW-0285">Flavoprotein</keyword>
<feature type="region of interest" description="Disordered" evidence="10">
    <location>
        <begin position="121"/>
        <end position="140"/>
    </location>
</feature>
<evidence type="ECO:0000259" key="12">
    <source>
        <dbReference type="Pfam" id="PF22620"/>
    </source>
</evidence>
<dbReference type="Pfam" id="PF22620">
    <property type="entry name" value="OYE-like_second_a-b"/>
    <property type="match status" value="1"/>
</dbReference>
<evidence type="ECO:0000256" key="5">
    <source>
        <dbReference type="ARBA" id="ARBA00022643"/>
    </source>
</evidence>
<evidence type="ECO:0000256" key="9">
    <source>
        <dbReference type="ARBA" id="ARBA00023014"/>
    </source>
</evidence>
<evidence type="ECO:0000256" key="10">
    <source>
        <dbReference type="SAM" id="MobiDB-lite"/>
    </source>
</evidence>
<dbReference type="InterPro" id="IPR001155">
    <property type="entry name" value="OxRdtase_FMN_N"/>
</dbReference>
<comment type="cofactor">
    <cofactor evidence="1">
        <name>FMN</name>
        <dbReference type="ChEBI" id="CHEBI:58210"/>
    </cofactor>
</comment>
<dbReference type="Pfam" id="PF13450">
    <property type="entry name" value="NAD_binding_8"/>
    <property type="match status" value="1"/>
</dbReference>
<keyword evidence="9" id="KW-0411">Iron-sulfur</keyword>